<dbReference type="AlphaFoldDB" id="A0A9W6TIK9"/>
<dbReference type="InterPro" id="IPR049023">
    <property type="entry name" value="AMG1_II"/>
</dbReference>
<dbReference type="Pfam" id="PF02878">
    <property type="entry name" value="PGM_PMM_I"/>
    <property type="match status" value="2"/>
</dbReference>
<evidence type="ECO:0000313" key="18">
    <source>
        <dbReference type="Proteomes" id="UP001165083"/>
    </source>
</evidence>
<dbReference type="InterPro" id="IPR005843">
    <property type="entry name" value="A-D-PHexomutase_C"/>
</dbReference>
<dbReference type="InterPro" id="IPR032675">
    <property type="entry name" value="LRR_dom_sf"/>
</dbReference>
<organism evidence="17 18">
    <name type="scientific">Phytophthora lilii</name>
    <dbReference type="NCBI Taxonomy" id="2077276"/>
    <lineage>
        <taxon>Eukaryota</taxon>
        <taxon>Sar</taxon>
        <taxon>Stramenopiles</taxon>
        <taxon>Oomycota</taxon>
        <taxon>Peronosporomycetes</taxon>
        <taxon>Peronosporales</taxon>
        <taxon>Peronosporaceae</taxon>
        <taxon>Phytophthora</taxon>
    </lineage>
</organism>
<dbReference type="Gene3D" id="3.30.310.50">
    <property type="entry name" value="Alpha-D-phosphohexomutase, C-terminal domain"/>
    <property type="match status" value="1"/>
</dbReference>
<proteinExistence type="inferred from homology"/>
<feature type="domain" description="Alpha-D-phosphohexomutase C-terminal" evidence="13">
    <location>
        <begin position="1117"/>
        <end position="1179"/>
    </location>
</feature>
<dbReference type="Pfam" id="PF21405">
    <property type="entry name" value="AMG1_II"/>
    <property type="match status" value="1"/>
</dbReference>
<dbReference type="GO" id="GO:0004610">
    <property type="term" value="F:phosphoacetylglucosamine mutase activity"/>
    <property type="evidence" value="ECO:0007669"/>
    <property type="project" value="UniProtKB-EC"/>
</dbReference>
<dbReference type="EMBL" id="BSXW01000210">
    <property type="protein sequence ID" value="GMF14902.1"/>
    <property type="molecule type" value="Genomic_DNA"/>
</dbReference>
<dbReference type="FunFam" id="3.40.120.10:FF:000054">
    <property type="entry name" value="Phosphoacetylglucosamine mutase"/>
    <property type="match status" value="1"/>
</dbReference>
<dbReference type="GO" id="GO:0006048">
    <property type="term" value="P:UDP-N-acetylglucosamine biosynthetic process"/>
    <property type="evidence" value="ECO:0007669"/>
    <property type="project" value="TreeGrafter"/>
</dbReference>
<evidence type="ECO:0000259" key="14">
    <source>
        <dbReference type="Pfam" id="PF02878"/>
    </source>
</evidence>
<feature type="region of interest" description="Disordered" evidence="12">
    <location>
        <begin position="445"/>
        <end position="493"/>
    </location>
</feature>
<feature type="compositionally biased region" description="Low complexity" evidence="12">
    <location>
        <begin position="509"/>
        <end position="521"/>
    </location>
</feature>
<dbReference type="InterPro" id="IPR005844">
    <property type="entry name" value="A-D-PHexomutase_a/b/a-I"/>
</dbReference>
<evidence type="ECO:0000256" key="2">
    <source>
        <dbReference type="ARBA" id="ARBA00001946"/>
    </source>
</evidence>
<dbReference type="InterPro" id="IPR016055">
    <property type="entry name" value="A-D-PHexomutase_a/b/a-I/II/III"/>
</dbReference>
<comment type="caution">
    <text evidence="17">The sequence shown here is derived from an EMBL/GenBank/DDBJ whole genome shotgun (WGS) entry which is preliminary data.</text>
</comment>
<feature type="region of interest" description="Disordered" evidence="12">
    <location>
        <begin position="506"/>
        <end position="594"/>
    </location>
</feature>
<evidence type="ECO:0000256" key="8">
    <source>
        <dbReference type="ARBA" id="ARBA00022842"/>
    </source>
</evidence>
<dbReference type="EC" id="5.4.2.3" evidence="5"/>
<gene>
    <name evidence="17" type="ORF">Plil01_000499700</name>
</gene>
<evidence type="ECO:0000256" key="7">
    <source>
        <dbReference type="ARBA" id="ARBA00022723"/>
    </source>
</evidence>
<feature type="domain" description="Phosphoacetylglucosamine mutase AMG1" evidence="15">
    <location>
        <begin position="945"/>
        <end position="1086"/>
    </location>
</feature>
<dbReference type="GO" id="GO:0046872">
    <property type="term" value="F:metal ion binding"/>
    <property type="evidence" value="ECO:0007669"/>
    <property type="project" value="UniProtKB-KW"/>
</dbReference>
<dbReference type="SUPFAM" id="SSF53738">
    <property type="entry name" value="Phosphoglucomutase, first 3 domains"/>
    <property type="match status" value="4"/>
</dbReference>
<dbReference type="InterPro" id="IPR016657">
    <property type="entry name" value="PAGM"/>
</dbReference>
<dbReference type="FunFam" id="3.30.310.50:FF:000003">
    <property type="entry name" value="Phosphoacetylglucosamine mutase"/>
    <property type="match status" value="1"/>
</dbReference>
<evidence type="ECO:0000259" key="16">
    <source>
        <dbReference type="Pfam" id="PF21405"/>
    </source>
</evidence>
<keyword evidence="7" id="KW-0479">Metal-binding</keyword>
<feature type="region of interest" description="Disordered" evidence="12">
    <location>
        <begin position="1"/>
        <end position="53"/>
    </location>
</feature>
<evidence type="ECO:0000256" key="3">
    <source>
        <dbReference type="ARBA" id="ARBA00004865"/>
    </source>
</evidence>
<comment type="catalytic activity">
    <reaction evidence="1">
        <text>N-acetyl-alpha-D-glucosamine 1-phosphate = N-acetyl-D-glucosamine 6-phosphate</text>
        <dbReference type="Rhea" id="RHEA:23804"/>
        <dbReference type="ChEBI" id="CHEBI:57513"/>
        <dbReference type="ChEBI" id="CHEBI:57776"/>
        <dbReference type="EC" id="5.4.2.3"/>
    </reaction>
</comment>
<keyword evidence="8" id="KW-0460">Magnesium</keyword>
<evidence type="ECO:0000256" key="12">
    <source>
        <dbReference type="SAM" id="MobiDB-lite"/>
    </source>
</evidence>
<feature type="region of interest" description="Disordered" evidence="12">
    <location>
        <begin position="900"/>
        <end position="919"/>
    </location>
</feature>
<keyword evidence="9" id="KW-0413">Isomerase</keyword>
<evidence type="ECO:0000256" key="5">
    <source>
        <dbReference type="ARBA" id="ARBA00012731"/>
    </source>
</evidence>
<evidence type="ECO:0000256" key="4">
    <source>
        <dbReference type="ARBA" id="ARBA00010231"/>
    </source>
</evidence>
<protein>
    <recommendedName>
        <fullName evidence="5">phosphoacetylglucosamine mutase</fullName>
        <ecNumber evidence="5">5.4.2.3</ecNumber>
    </recommendedName>
    <alternativeName>
        <fullName evidence="11">Acetylglucosamine phosphomutase</fullName>
    </alternativeName>
    <alternativeName>
        <fullName evidence="10">N-acetylglucosamine-phosphate mutase</fullName>
    </alternativeName>
</protein>
<dbReference type="GO" id="GO:0005975">
    <property type="term" value="P:carbohydrate metabolic process"/>
    <property type="evidence" value="ECO:0007669"/>
    <property type="project" value="InterPro"/>
</dbReference>
<evidence type="ECO:0000259" key="13">
    <source>
        <dbReference type="Pfam" id="PF00408"/>
    </source>
</evidence>
<feature type="domain" description="Alpha-D-phosphohexomutase alpha/beta/alpha" evidence="14">
    <location>
        <begin position="790"/>
        <end position="846"/>
    </location>
</feature>
<feature type="domain" description="Alpha-D-phosphohexomutase alpha/beta/alpha" evidence="14">
    <location>
        <begin position="734"/>
        <end position="767"/>
    </location>
</feature>
<dbReference type="CDD" id="cd03086">
    <property type="entry name" value="PGM3"/>
    <property type="match status" value="1"/>
</dbReference>
<evidence type="ECO:0000256" key="11">
    <source>
        <dbReference type="ARBA" id="ARBA00032065"/>
    </source>
</evidence>
<keyword evidence="6" id="KW-0597">Phosphoprotein</keyword>
<dbReference type="OrthoDB" id="1928at2759"/>
<dbReference type="SUPFAM" id="SSF52047">
    <property type="entry name" value="RNI-like"/>
    <property type="match status" value="1"/>
</dbReference>
<feature type="domain" description="Phosphoacetylglucosamine mutase AMG1" evidence="16">
    <location>
        <begin position="850"/>
        <end position="931"/>
    </location>
</feature>
<feature type="compositionally biased region" description="Low complexity" evidence="12">
    <location>
        <begin position="471"/>
        <end position="492"/>
    </location>
</feature>
<dbReference type="PANTHER" id="PTHR45955">
    <property type="entry name" value="PHOSPHOACETYLGLUCOSAMINE MUTASE"/>
    <property type="match status" value="1"/>
</dbReference>
<name>A0A9W6TIK9_9STRA</name>
<feature type="compositionally biased region" description="Basic and acidic residues" evidence="12">
    <location>
        <begin position="1"/>
        <end position="31"/>
    </location>
</feature>
<evidence type="ECO:0000313" key="17">
    <source>
        <dbReference type="EMBL" id="GMF14902.1"/>
    </source>
</evidence>
<reference evidence="17" key="1">
    <citation type="submission" date="2023-04" db="EMBL/GenBank/DDBJ databases">
        <title>Phytophthora lilii NBRC 32176.</title>
        <authorList>
            <person name="Ichikawa N."/>
            <person name="Sato H."/>
            <person name="Tonouchi N."/>
        </authorList>
    </citation>
    <scope>NUCLEOTIDE SEQUENCE</scope>
    <source>
        <strain evidence="17">NBRC 32176</strain>
    </source>
</reference>
<comment type="pathway">
    <text evidence="3">Nucleotide-sugar biosynthesis; UDP-N-acetyl-alpha-D-glucosamine biosynthesis; N-acetyl-alpha-D-glucosamine 1-phosphate from alpha-D-glucosamine 6-phosphate (route I): step 2/2.</text>
</comment>
<evidence type="ECO:0000259" key="15">
    <source>
        <dbReference type="Pfam" id="PF21404"/>
    </source>
</evidence>
<dbReference type="InterPro" id="IPR001611">
    <property type="entry name" value="Leu-rich_rpt"/>
</dbReference>
<dbReference type="Pfam" id="PF00408">
    <property type="entry name" value="PGM_PMM_IV"/>
    <property type="match status" value="1"/>
</dbReference>
<feature type="compositionally biased region" description="Gly residues" evidence="12">
    <location>
        <begin position="547"/>
        <end position="560"/>
    </location>
</feature>
<accession>A0A9W6TIK9</accession>
<dbReference type="Pfam" id="PF13516">
    <property type="entry name" value="LRR_6"/>
    <property type="match status" value="5"/>
</dbReference>
<dbReference type="InterPro" id="IPR049022">
    <property type="entry name" value="AMG1_III"/>
</dbReference>
<comment type="similarity">
    <text evidence="4">Belongs to the phosphohexose mutase family.</text>
</comment>
<dbReference type="Proteomes" id="UP001165083">
    <property type="component" value="Unassembled WGS sequence"/>
</dbReference>
<evidence type="ECO:0000256" key="9">
    <source>
        <dbReference type="ARBA" id="ARBA00023235"/>
    </source>
</evidence>
<dbReference type="Pfam" id="PF21404">
    <property type="entry name" value="AMG1_III"/>
    <property type="match status" value="1"/>
</dbReference>
<dbReference type="FunFam" id="3.40.120.10:FF:000038">
    <property type="entry name" value="Phosphoacetylglucosamine mutase"/>
    <property type="match status" value="1"/>
</dbReference>
<dbReference type="Gene3D" id="3.40.120.10">
    <property type="entry name" value="Alpha-D-Glucose-1,6-Bisphosphate, subunit A, domain 3"/>
    <property type="match status" value="3"/>
</dbReference>
<dbReference type="SMART" id="SM00368">
    <property type="entry name" value="LRR_RI"/>
    <property type="match status" value="8"/>
</dbReference>
<evidence type="ECO:0000256" key="6">
    <source>
        <dbReference type="ARBA" id="ARBA00022553"/>
    </source>
</evidence>
<dbReference type="SUPFAM" id="SSF55957">
    <property type="entry name" value="Phosphoglucomutase, C-terminal domain"/>
    <property type="match status" value="1"/>
</dbReference>
<dbReference type="Gene3D" id="3.80.10.10">
    <property type="entry name" value="Ribonuclease Inhibitor"/>
    <property type="match status" value="1"/>
</dbReference>
<evidence type="ECO:0000256" key="10">
    <source>
        <dbReference type="ARBA" id="ARBA00031926"/>
    </source>
</evidence>
<comment type="cofactor">
    <cofactor evidence="2">
        <name>Mg(2+)</name>
        <dbReference type="ChEBI" id="CHEBI:18420"/>
    </cofactor>
</comment>
<feature type="compositionally biased region" description="Low complexity" evidence="12">
    <location>
        <begin position="530"/>
        <end position="539"/>
    </location>
</feature>
<evidence type="ECO:0000256" key="1">
    <source>
        <dbReference type="ARBA" id="ARBA00000558"/>
    </source>
</evidence>
<dbReference type="PANTHER" id="PTHR45955:SF1">
    <property type="entry name" value="PHOSPHOACETYLGLUCOSAMINE MUTASE"/>
    <property type="match status" value="1"/>
</dbReference>
<sequence length="1197" mass="127478">MMRDVSARFKYSERDFRAQHRRRDSSDDAENKPPPAAANAASAADDDAPPDACPSRELIHSHIRRYYRDVDAAAADWEAVSARIRKDLAPYSVLKLGGFSLGDACTRLLGDVLAHGASKLRTLDLGFNRLSDKGATQLAEAIESNSSLESLYLSGNEIGPAGARALAQALTKNTHLKSLHLSGNNIGEEGARFLADGIAGNTALRALYLGTNGIGAAGMQSLATALTQNKSLEELTLGQNKVGSAGVRHLASAFATGHVSLSTLELGKNGVDQEGAIALARSLCGANRLQNLYMDHNPLGDVGASAFGALLAQNMELRVLDLSYTHMSLLGLRELSVVGLARSRALLCLLVDGHDWASTQYMKKNQHPSLNGASLATKGANNYAASCIVGAINANVHSVLFKLTGVDLSLVVAVPPPSSDNRRESDTLSHNELVLKGLHDARAAAQAAAASSGIPPSHKRKPTDDVGPAAADRSTTGGTDSGADSDAGEGSSPVVQHLKFQKLEGNLKAGSSSGSISSVNGGESGGGSRSGSANALLGLLPPPHNGPGNGASGSAGGSGGSSPSKTSSNRPPRVIRIPSRGSMGRFPRSSGSCEKRLSLKSPRYESTMEVHVRKVISDIAKLPFNADEFDTLQAYYLGGRCSTGSSGCSAWGVDDVTGEPTPCPACRSSRLAHVLDKTPRVAEETAKYPRAEALGARELRYGTAGFREDAGLLVSTCHRMGMLAVLRSKSAGKITGVMITASHNAASDNGLKLIDPKGDMLSQRWEKYATQLANAPQDKVVEALDAIVAAEKIDLDQTGNVFIAKDTRPSSEHLAELAREGALVIGGNVLDFGLQTTPQLHHLVRMRLETRPPLYVDCAHGVGALQMVKLAKDLGDSLRLEIVNTPADGELNLQCGAEHVEKSRQPPTNMSRENDRGKRYCSMDGDGDRVVFHYFDEEGTWHLLDGNKIACLFAEFLSEKLHALELDQEGVTFGCVMTAYANGAATQYLQSQGIHVAQAKTGVKYCHEKATQFDMAVYFEANGHGTVVFKDALMDKLHKWENTLHDERKKLALSQLLAASQLVNQATGDAMCDLLFVEALLVQKNWNISDWDAIYNDLPSRQTKVKVANRTVIKSDEEDDTKVLAPESLRDALDAVLLEYANKRGRAFVRPSGTEDAVRVYAEADTQQDADALALQFAKLVHQHCGGVGVEPASFVA</sequence>
<dbReference type="InterPro" id="IPR036900">
    <property type="entry name" value="A-D-PHexomutase_C_sf"/>
</dbReference>
<keyword evidence="18" id="KW-1185">Reference proteome</keyword>